<dbReference type="EMBL" id="AMCI01003078">
    <property type="protein sequence ID" value="EJX01154.1"/>
    <property type="molecule type" value="Genomic_DNA"/>
</dbReference>
<comment type="caution">
    <text evidence="2">The sequence shown here is derived from an EMBL/GenBank/DDBJ whole genome shotgun (WGS) entry which is preliminary data.</text>
</comment>
<feature type="compositionally biased region" description="Polar residues" evidence="1">
    <location>
        <begin position="1"/>
        <end position="18"/>
    </location>
</feature>
<gene>
    <name evidence="2" type="ORF">EVA_10741</name>
</gene>
<evidence type="ECO:0000256" key="1">
    <source>
        <dbReference type="SAM" id="MobiDB-lite"/>
    </source>
</evidence>
<proteinExistence type="predicted"/>
<sequence>MLSPSTSAQGSPLANSAPMTKAWARPSGGLLERRTRG</sequence>
<name>J9G2T9_9ZZZZ</name>
<organism evidence="2">
    <name type="scientific">gut metagenome</name>
    <dbReference type="NCBI Taxonomy" id="749906"/>
    <lineage>
        <taxon>unclassified sequences</taxon>
        <taxon>metagenomes</taxon>
        <taxon>organismal metagenomes</taxon>
    </lineage>
</organism>
<feature type="region of interest" description="Disordered" evidence="1">
    <location>
        <begin position="1"/>
        <end position="37"/>
    </location>
</feature>
<evidence type="ECO:0000313" key="2">
    <source>
        <dbReference type="EMBL" id="EJX01154.1"/>
    </source>
</evidence>
<accession>J9G2T9</accession>
<reference evidence="2" key="1">
    <citation type="journal article" date="2012" name="PLoS ONE">
        <title>Gene sets for utilization of primary and secondary nutrition supplies in the distal gut of endangered iberian lynx.</title>
        <authorList>
            <person name="Alcaide M."/>
            <person name="Messina E."/>
            <person name="Richter M."/>
            <person name="Bargiela R."/>
            <person name="Peplies J."/>
            <person name="Huws S.A."/>
            <person name="Newbold C.J."/>
            <person name="Golyshin P.N."/>
            <person name="Simon M.A."/>
            <person name="Lopez G."/>
            <person name="Yakimov M.M."/>
            <person name="Ferrer M."/>
        </authorList>
    </citation>
    <scope>NUCLEOTIDE SEQUENCE</scope>
</reference>
<protein>
    <submittedName>
        <fullName evidence="2">Uncharacterized protein</fullName>
    </submittedName>
</protein>
<dbReference type="AlphaFoldDB" id="J9G2T9"/>